<comment type="cofactor">
    <cofactor evidence="1">
        <name>[4Fe-4S] cluster</name>
        <dbReference type="ChEBI" id="CHEBI:49883"/>
    </cofactor>
</comment>
<dbReference type="EMBL" id="ML996568">
    <property type="protein sequence ID" value="KAF2760168.1"/>
    <property type="molecule type" value="Genomic_DNA"/>
</dbReference>
<dbReference type="GO" id="GO:0036297">
    <property type="term" value="P:interstrand cross-link repair"/>
    <property type="evidence" value="ECO:0007669"/>
    <property type="project" value="TreeGrafter"/>
</dbReference>
<organism evidence="8 9">
    <name type="scientific">Pseudovirgaria hyperparasitica</name>
    <dbReference type="NCBI Taxonomy" id="470096"/>
    <lineage>
        <taxon>Eukaryota</taxon>
        <taxon>Fungi</taxon>
        <taxon>Dikarya</taxon>
        <taxon>Ascomycota</taxon>
        <taxon>Pezizomycotina</taxon>
        <taxon>Dothideomycetes</taxon>
        <taxon>Dothideomycetes incertae sedis</taxon>
        <taxon>Acrospermales</taxon>
        <taxon>Acrospermaceae</taxon>
        <taxon>Pseudovirgaria</taxon>
    </lineage>
</organism>
<evidence type="ECO:0000313" key="9">
    <source>
        <dbReference type="Proteomes" id="UP000799437"/>
    </source>
</evidence>
<protein>
    <recommendedName>
        <fullName evidence="10">Exonuclease V</fullName>
    </recommendedName>
</protein>
<reference evidence="8" key="1">
    <citation type="journal article" date="2020" name="Stud. Mycol.">
        <title>101 Dothideomycetes genomes: a test case for predicting lifestyles and emergence of pathogens.</title>
        <authorList>
            <person name="Haridas S."/>
            <person name="Albert R."/>
            <person name="Binder M."/>
            <person name="Bloem J."/>
            <person name="Labutti K."/>
            <person name="Salamov A."/>
            <person name="Andreopoulos B."/>
            <person name="Baker S."/>
            <person name="Barry K."/>
            <person name="Bills G."/>
            <person name="Bluhm B."/>
            <person name="Cannon C."/>
            <person name="Castanera R."/>
            <person name="Culley D."/>
            <person name="Daum C."/>
            <person name="Ezra D."/>
            <person name="Gonzalez J."/>
            <person name="Henrissat B."/>
            <person name="Kuo A."/>
            <person name="Liang C."/>
            <person name="Lipzen A."/>
            <person name="Lutzoni F."/>
            <person name="Magnuson J."/>
            <person name="Mondo S."/>
            <person name="Nolan M."/>
            <person name="Ohm R."/>
            <person name="Pangilinan J."/>
            <person name="Park H.-J."/>
            <person name="Ramirez L."/>
            <person name="Alfaro M."/>
            <person name="Sun H."/>
            <person name="Tritt A."/>
            <person name="Yoshinaga Y."/>
            <person name="Zwiers L.-H."/>
            <person name="Turgeon B."/>
            <person name="Goodwin S."/>
            <person name="Spatafora J."/>
            <person name="Crous P."/>
            <person name="Grigoriev I."/>
        </authorList>
    </citation>
    <scope>NUCLEOTIDE SEQUENCE</scope>
    <source>
        <strain evidence="8">CBS 121739</strain>
    </source>
</reference>
<dbReference type="PANTHER" id="PTHR14464:SF4">
    <property type="entry name" value="EXONUCLEASE V"/>
    <property type="match status" value="1"/>
</dbReference>
<comment type="subunit">
    <text evidence="3">Monomer.</text>
</comment>
<dbReference type="GO" id="GO:0045145">
    <property type="term" value="F:single-stranded DNA 5'-3' DNA exonuclease activity"/>
    <property type="evidence" value="ECO:0007669"/>
    <property type="project" value="InterPro"/>
</dbReference>
<dbReference type="Pfam" id="PF09810">
    <property type="entry name" value="Exo5"/>
    <property type="match status" value="1"/>
</dbReference>
<gene>
    <name evidence="8" type="ORF">EJ05DRAFT_274182</name>
</gene>
<keyword evidence="4" id="KW-0479">Metal-binding</keyword>
<keyword evidence="5" id="KW-0540">Nuclease</keyword>
<keyword evidence="4" id="KW-0408">Iron</keyword>
<name>A0A6A6WBE3_9PEZI</name>
<evidence type="ECO:0000256" key="1">
    <source>
        <dbReference type="ARBA" id="ARBA00001966"/>
    </source>
</evidence>
<dbReference type="GO" id="GO:0005739">
    <property type="term" value="C:mitochondrion"/>
    <property type="evidence" value="ECO:0007669"/>
    <property type="project" value="TreeGrafter"/>
</dbReference>
<dbReference type="Proteomes" id="UP000799437">
    <property type="component" value="Unassembled WGS sequence"/>
</dbReference>
<proteinExistence type="inferred from homology"/>
<dbReference type="GO" id="GO:0051539">
    <property type="term" value="F:4 iron, 4 sulfur cluster binding"/>
    <property type="evidence" value="ECO:0007669"/>
    <property type="project" value="UniProtKB-KW"/>
</dbReference>
<keyword evidence="4" id="KW-0411">Iron-sulfur</keyword>
<evidence type="ECO:0000256" key="2">
    <source>
        <dbReference type="ARBA" id="ARBA00009797"/>
    </source>
</evidence>
<evidence type="ECO:0000256" key="5">
    <source>
        <dbReference type="ARBA" id="ARBA00022722"/>
    </source>
</evidence>
<evidence type="ECO:0000256" key="4">
    <source>
        <dbReference type="ARBA" id="ARBA00022485"/>
    </source>
</evidence>
<dbReference type="GO" id="GO:0005634">
    <property type="term" value="C:nucleus"/>
    <property type="evidence" value="ECO:0007669"/>
    <property type="project" value="TreeGrafter"/>
</dbReference>
<evidence type="ECO:0008006" key="10">
    <source>
        <dbReference type="Google" id="ProtNLM"/>
    </source>
</evidence>
<feature type="compositionally biased region" description="Basic and acidic residues" evidence="7">
    <location>
        <begin position="82"/>
        <end position="92"/>
    </location>
</feature>
<dbReference type="AlphaFoldDB" id="A0A6A6WBE3"/>
<keyword evidence="6" id="KW-0269">Exonuclease</keyword>
<feature type="compositionally biased region" description="Basic and acidic residues" evidence="7">
    <location>
        <begin position="50"/>
        <end position="67"/>
    </location>
</feature>
<evidence type="ECO:0000256" key="6">
    <source>
        <dbReference type="ARBA" id="ARBA00022839"/>
    </source>
</evidence>
<evidence type="ECO:0000256" key="3">
    <source>
        <dbReference type="ARBA" id="ARBA00011245"/>
    </source>
</evidence>
<evidence type="ECO:0000256" key="7">
    <source>
        <dbReference type="SAM" id="MobiDB-lite"/>
    </source>
</evidence>
<accession>A0A6A6WBE3</accession>
<keyword evidence="6" id="KW-0378">Hydrolase</keyword>
<keyword evidence="4" id="KW-0004">4Fe-4S</keyword>
<keyword evidence="9" id="KW-1185">Reference proteome</keyword>
<sequence>MQASRMFIRSHMCRSPLHRRLRLNWKESSRNISRKERSGDSARLWSSTASHHEQLGPRLVAQDDHPLRSPPLDPGAEPALENDSRSPLERFRTKPKKPLSVTDLISPAWCELQYWYTLTKHGRKRRTPAMKQGSAVHKKLEEEVHEAVEVNVTTKEDMWALKIWNVIQGLRTLRITGMTREMEIWGVIDGQVVNGIIDELSYRAPLETVEGEETIEAIPEDGVDGNTSSGKVLLGGDPYQRLTINDFFRTQGAVVLGEDPTGPSPWLGSDTVPQKQVHITDVKTRGARTLPQGAALRPTKMQLFLYHHILSTLATNSVDPATLFARYSVNPAVPFTDGFIAQVGALDFNFREESVDSSDPPFESAEDSVSELLEHNSLTQLWALMINEYKRAIPLLTPTSAAISPLVKAEFRRAWDGTVLGSKVFRYDQEELDAYVGKEMSWWKGEREAVGVDIEEAYKCGMCEFAEECDWRKQKVVEVVEKVKLRKRGRPRKSGV</sequence>
<feature type="compositionally biased region" description="Basic and acidic residues" evidence="7">
    <location>
        <begin position="30"/>
        <end position="40"/>
    </location>
</feature>
<feature type="region of interest" description="Disordered" evidence="7">
    <location>
        <begin position="30"/>
        <end position="93"/>
    </location>
</feature>
<dbReference type="OrthoDB" id="354769at2759"/>
<comment type="similarity">
    <text evidence="2">Belongs to the EXO5 family.</text>
</comment>
<dbReference type="GeneID" id="54481435"/>
<dbReference type="RefSeq" id="XP_033602619.1">
    <property type="nucleotide sequence ID" value="XM_033740381.1"/>
</dbReference>
<dbReference type="PANTHER" id="PTHR14464">
    <property type="entry name" value="EXONUCLEASE V"/>
    <property type="match status" value="1"/>
</dbReference>
<evidence type="ECO:0000313" key="8">
    <source>
        <dbReference type="EMBL" id="KAF2760168.1"/>
    </source>
</evidence>
<dbReference type="InterPro" id="IPR019190">
    <property type="entry name" value="EXOV"/>
</dbReference>